<evidence type="ECO:0000259" key="8">
    <source>
        <dbReference type="Pfam" id="PF03151"/>
    </source>
</evidence>
<evidence type="ECO:0000256" key="7">
    <source>
        <dbReference type="SAM" id="Phobius"/>
    </source>
</evidence>
<feature type="compositionally biased region" description="Low complexity" evidence="6">
    <location>
        <begin position="504"/>
        <end position="517"/>
    </location>
</feature>
<evidence type="ECO:0000256" key="5">
    <source>
        <dbReference type="SAM" id="Coils"/>
    </source>
</evidence>
<evidence type="ECO:0000256" key="4">
    <source>
        <dbReference type="ARBA" id="ARBA00023136"/>
    </source>
</evidence>
<feature type="compositionally biased region" description="Basic and acidic residues" evidence="6">
    <location>
        <begin position="532"/>
        <end position="551"/>
    </location>
</feature>
<evidence type="ECO:0000256" key="1">
    <source>
        <dbReference type="ARBA" id="ARBA00004141"/>
    </source>
</evidence>
<feature type="transmembrane region" description="Helical" evidence="7">
    <location>
        <begin position="56"/>
        <end position="74"/>
    </location>
</feature>
<keyword evidence="4 7" id="KW-0472">Membrane</keyword>
<dbReference type="Pfam" id="PF03151">
    <property type="entry name" value="TPT"/>
    <property type="match status" value="1"/>
</dbReference>
<protein>
    <submittedName>
        <fullName evidence="10">PSMC3 interacting protein</fullName>
    </submittedName>
</protein>
<feature type="coiled-coil region" evidence="5">
    <location>
        <begin position="406"/>
        <end position="433"/>
    </location>
</feature>
<evidence type="ECO:0000313" key="11">
    <source>
        <dbReference type="Proteomes" id="UP000572268"/>
    </source>
</evidence>
<feature type="non-terminal residue" evidence="10">
    <location>
        <position position="1"/>
    </location>
</feature>
<accession>A0A7J6KUJ4</accession>
<feature type="region of interest" description="Disordered" evidence="6">
    <location>
        <begin position="267"/>
        <end position="293"/>
    </location>
</feature>
<reference evidence="10 11" key="1">
    <citation type="submission" date="2020-04" db="EMBL/GenBank/DDBJ databases">
        <title>Perkinsus olseni comparative genomics.</title>
        <authorList>
            <person name="Bogema D.R."/>
        </authorList>
    </citation>
    <scope>NUCLEOTIDE SEQUENCE [LARGE SCALE GENOMIC DNA]</scope>
    <source>
        <strain evidence="10">ATCC PRA-31</strain>
    </source>
</reference>
<organism evidence="10 11">
    <name type="scientific">Perkinsus olseni</name>
    <name type="common">Perkinsus atlanticus</name>
    <dbReference type="NCBI Taxonomy" id="32597"/>
    <lineage>
        <taxon>Eukaryota</taxon>
        <taxon>Sar</taxon>
        <taxon>Alveolata</taxon>
        <taxon>Perkinsozoa</taxon>
        <taxon>Perkinsea</taxon>
        <taxon>Perkinsida</taxon>
        <taxon>Perkinsidae</taxon>
        <taxon>Perkinsus</taxon>
    </lineage>
</organism>
<feature type="domain" description="Sugar phosphate transporter" evidence="8">
    <location>
        <begin position="8"/>
        <end position="187"/>
    </location>
</feature>
<dbReference type="PANTHER" id="PTHR11132">
    <property type="entry name" value="SOLUTE CARRIER FAMILY 35"/>
    <property type="match status" value="1"/>
</dbReference>
<feature type="transmembrane region" description="Helical" evidence="7">
    <location>
        <begin position="663"/>
        <end position="681"/>
    </location>
</feature>
<comment type="caution">
    <text evidence="10">The sequence shown here is derived from an EMBL/GenBank/DDBJ whole genome shotgun (WGS) entry which is preliminary data.</text>
</comment>
<name>A0A7J6KUJ4_PEROL</name>
<evidence type="ECO:0000256" key="3">
    <source>
        <dbReference type="ARBA" id="ARBA00022989"/>
    </source>
</evidence>
<evidence type="ECO:0000256" key="2">
    <source>
        <dbReference type="ARBA" id="ARBA00022692"/>
    </source>
</evidence>
<dbReference type="AlphaFoldDB" id="A0A7J6KUJ4"/>
<keyword evidence="5" id="KW-0175">Coiled coil</keyword>
<dbReference type="Proteomes" id="UP000572268">
    <property type="component" value="Unassembled WGS sequence"/>
</dbReference>
<evidence type="ECO:0000313" key="10">
    <source>
        <dbReference type="EMBL" id="KAF4650582.1"/>
    </source>
</evidence>
<feature type="transmembrane region" description="Helical" evidence="7">
    <location>
        <begin position="197"/>
        <end position="222"/>
    </location>
</feature>
<dbReference type="EMBL" id="JABANN010001218">
    <property type="protein sequence ID" value="KAF4650582.1"/>
    <property type="molecule type" value="Genomic_DNA"/>
</dbReference>
<feature type="transmembrane region" description="Helical" evidence="7">
    <location>
        <begin position="14"/>
        <end position="36"/>
    </location>
</feature>
<dbReference type="Pfam" id="PF07106">
    <property type="entry name" value="WHD_TBPIP"/>
    <property type="match status" value="1"/>
</dbReference>
<keyword evidence="3 7" id="KW-1133">Transmembrane helix</keyword>
<feature type="non-terminal residue" evidence="10">
    <location>
        <position position="834"/>
    </location>
</feature>
<dbReference type="Gene3D" id="1.10.10.10">
    <property type="entry name" value="Winged helix-like DNA-binding domain superfamily/Winged helix DNA-binding domain"/>
    <property type="match status" value="1"/>
</dbReference>
<dbReference type="GO" id="GO:0016020">
    <property type="term" value="C:membrane"/>
    <property type="evidence" value="ECO:0007669"/>
    <property type="project" value="UniProtKB-SubCell"/>
</dbReference>
<dbReference type="InterPro" id="IPR010776">
    <property type="entry name" value="Hop2_WH_dom"/>
</dbReference>
<feature type="transmembrane region" description="Helical" evidence="7">
    <location>
        <begin position="107"/>
        <end position="126"/>
    </location>
</feature>
<feature type="compositionally biased region" description="Basic residues" evidence="6">
    <location>
        <begin position="267"/>
        <end position="278"/>
    </location>
</feature>
<dbReference type="InterPro" id="IPR004853">
    <property type="entry name" value="Sugar_P_trans_dom"/>
</dbReference>
<keyword evidence="2 7" id="KW-0812">Transmembrane</keyword>
<dbReference type="InterPro" id="IPR050186">
    <property type="entry name" value="TPT_transporter"/>
</dbReference>
<feature type="region of interest" description="Disordered" evidence="6">
    <location>
        <begin position="503"/>
        <end position="551"/>
    </location>
</feature>
<proteinExistence type="predicted"/>
<sequence>LILLNAHIYNKTAFPYPITVSSLGTWVCALVTRMAVKTGICSTPTSVTNKYWLRRIVPLGVLTAIASGAGNNVYRYLSVSFTQMLKAETPVYILIVMLIFRVRIPSCGSVIAVILICIGTCVASVGELKFSWTGFALQTAADISEATKLVLLQTSMADDKLSPFDSLLHMSMATAFCQACLGLLLEPAALPSVSYQPPFTIALLSLSCLLGVAVNLLTLAVINCTSGLAMKLLGIFRNNLPVVVSVLLLQEKEKMCVVPTSTKKTVKAKGKPKKKAAPKSKGSTEGSKAQGREAETKIATYMKEQNRPYSAQNVFDNLHGVVPKAQVQNLMEKLSKEPGSEGEPPLVMKEYGAQKVFLCNQSLFGDCSPESVLQLNADVAEVEKKLPSVRAALGKVTAEISQLRSQGELEGKVASSRKRVRELEERVDVIRKEREKAGVYGDLHNTLAKRRRLVLDAAQLLLFMTLPLLISVHVDCVKVPALLQGPGQPLFNTWKPVVTKRPSLLGAPPLQPLQQPQSEATTVKQAPPADGLETKSERMVAKQNDDGAAEKRERAIISSMEKAKLTDVPRRSFLGHDHFFKYRRRSSNSQTNLDTEEDVHELRKKATSLRYRLAMLRLKKEQDERVIGNLLDFLTASKDGQLLVDELRRKGRILPHRMPNAKYLLNILLIATLSALIYFWLYHQVIDHRTADLLLLKETVAELASRLDALDSNSTALAVERQADPTFRRHSPAPTYDSANATWVRTFVEERLGNFWVRKRPEIQAVVRRGIEEMTDKVVNTAVEKIRSAGDEEIMFRHRTRVIDAFLYNGEQRMWQLRRQLLAHLVDHFILVEG</sequence>
<gene>
    <name evidence="10" type="primary">PSMC3IP</name>
    <name evidence="10" type="ORF">FOL46_000884</name>
</gene>
<evidence type="ECO:0000256" key="6">
    <source>
        <dbReference type="SAM" id="MobiDB-lite"/>
    </source>
</evidence>
<evidence type="ECO:0000259" key="9">
    <source>
        <dbReference type="Pfam" id="PF07106"/>
    </source>
</evidence>
<comment type="subcellular location">
    <subcellularLocation>
        <location evidence="1">Membrane</location>
        <topology evidence="1">Multi-pass membrane protein</topology>
    </subcellularLocation>
</comment>
<dbReference type="InterPro" id="IPR036388">
    <property type="entry name" value="WH-like_DNA-bd_sf"/>
</dbReference>
<feature type="domain" description="Homologous-pairing protein 2 winged helix" evidence="9">
    <location>
        <begin position="293"/>
        <end position="360"/>
    </location>
</feature>